<dbReference type="Proteomes" id="UP000019678">
    <property type="component" value="Unassembled WGS sequence"/>
</dbReference>
<evidence type="ECO:0000256" key="1">
    <source>
        <dbReference type="SAM" id="Phobius"/>
    </source>
</evidence>
<dbReference type="RefSeq" id="WP_044247355.1">
    <property type="nucleotide sequence ID" value="NZ_ASRX01000059.1"/>
</dbReference>
<comment type="caution">
    <text evidence="2">The sequence shown here is derived from an EMBL/GenBank/DDBJ whole genome shotgun (WGS) entry which is preliminary data.</text>
</comment>
<evidence type="ECO:0008006" key="4">
    <source>
        <dbReference type="Google" id="ProtNLM"/>
    </source>
</evidence>
<organism evidence="2 3">
    <name type="scientific">Chondromyces apiculatus DSM 436</name>
    <dbReference type="NCBI Taxonomy" id="1192034"/>
    <lineage>
        <taxon>Bacteria</taxon>
        <taxon>Pseudomonadati</taxon>
        <taxon>Myxococcota</taxon>
        <taxon>Polyangia</taxon>
        <taxon>Polyangiales</taxon>
        <taxon>Polyangiaceae</taxon>
        <taxon>Chondromyces</taxon>
    </lineage>
</organism>
<reference evidence="2 3" key="1">
    <citation type="submission" date="2013-05" db="EMBL/GenBank/DDBJ databases">
        <title>Genome assembly of Chondromyces apiculatus DSM 436.</title>
        <authorList>
            <person name="Sharma G."/>
            <person name="Khatri I."/>
            <person name="Kaur C."/>
            <person name="Mayilraj S."/>
            <person name="Subramanian S."/>
        </authorList>
    </citation>
    <scope>NUCLEOTIDE SEQUENCE [LARGE SCALE GENOMIC DNA]</scope>
    <source>
        <strain evidence="2 3">DSM 436</strain>
    </source>
</reference>
<keyword evidence="1" id="KW-0472">Membrane</keyword>
<protein>
    <recommendedName>
        <fullName evidence="4">Transmembrane protein (PGPGW)</fullName>
    </recommendedName>
</protein>
<evidence type="ECO:0000313" key="3">
    <source>
        <dbReference type="Proteomes" id="UP000019678"/>
    </source>
</evidence>
<dbReference type="EMBL" id="ASRX01000059">
    <property type="protein sequence ID" value="EYF02548.1"/>
    <property type="molecule type" value="Genomic_DNA"/>
</dbReference>
<dbReference type="OrthoDB" id="9800130at2"/>
<accession>A0A017T034</accession>
<gene>
    <name evidence="2" type="ORF">CAP_6755</name>
</gene>
<name>A0A017T034_9BACT</name>
<keyword evidence="3" id="KW-1185">Reference proteome</keyword>
<feature type="transmembrane region" description="Helical" evidence="1">
    <location>
        <begin position="20"/>
        <end position="44"/>
    </location>
</feature>
<keyword evidence="1" id="KW-1133">Transmembrane helix</keyword>
<proteinExistence type="predicted"/>
<feature type="transmembrane region" description="Helical" evidence="1">
    <location>
        <begin position="90"/>
        <end position="108"/>
    </location>
</feature>
<keyword evidence="1" id="KW-0812">Transmembrane</keyword>
<dbReference type="AlphaFoldDB" id="A0A017T034"/>
<evidence type="ECO:0000313" key="2">
    <source>
        <dbReference type="EMBL" id="EYF02548.1"/>
    </source>
</evidence>
<dbReference type="eggNOG" id="ENOG5032ZM7">
    <property type="taxonomic scope" value="Bacteria"/>
</dbReference>
<sequence length="145" mass="15596">MDKINEWLAYASAHRTQIALGAGIFVGSILLSLGVVTLVLVKLPADYLESEEEPFMAGRPAGVQILARVGRNLLGLALVALGVVLSLPGIPGQGILTILIGIMFLDIIPGKRKLERKILGQKKVLASVNKLRARFHKPPLEAKDD</sequence>